<keyword evidence="1" id="KW-0472">Membrane</keyword>
<dbReference type="InterPro" id="IPR032508">
    <property type="entry name" value="FecR_C"/>
</dbReference>
<evidence type="ECO:0000256" key="1">
    <source>
        <dbReference type="SAM" id="Phobius"/>
    </source>
</evidence>
<evidence type="ECO:0000313" key="4">
    <source>
        <dbReference type="EMBL" id="ADZ79501.1"/>
    </source>
</evidence>
<dbReference type="PANTHER" id="PTHR30273:SF2">
    <property type="entry name" value="PROTEIN FECR"/>
    <property type="match status" value="1"/>
</dbReference>
<dbReference type="Pfam" id="PF16344">
    <property type="entry name" value="FecR_C"/>
    <property type="match status" value="1"/>
</dbReference>
<dbReference type="HOGENOM" id="CLU_050192_2_2_10"/>
<dbReference type="eggNOG" id="COG3712">
    <property type="taxonomic scope" value="Bacteria"/>
</dbReference>
<organism evidence="4">
    <name type="scientific">Sphingobacterium sp. (strain 21)</name>
    <dbReference type="NCBI Taxonomy" id="743722"/>
    <lineage>
        <taxon>Bacteria</taxon>
        <taxon>Pseudomonadati</taxon>
        <taxon>Bacteroidota</taxon>
        <taxon>Sphingobacteriia</taxon>
        <taxon>Sphingobacteriales</taxon>
        <taxon>Sphingobacteriaceae</taxon>
        <taxon>Sphingobacterium</taxon>
    </lineage>
</organism>
<feature type="transmembrane region" description="Helical" evidence="1">
    <location>
        <begin position="87"/>
        <end position="105"/>
    </location>
</feature>
<gene>
    <name evidence="4" type="ordered locus">Sph21_2955</name>
</gene>
<keyword evidence="1" id="KW-0812">Transmembrane</keyword>
<dbReference type="InterPro" id="IPR012373">
    <property type="entry name" value="Ferrdict_sens_TM"/>
</dbReference>
<dbReference type="PATRIC" id="fig|743722.3.peg.3160"/>
<dbReference type="STRING" id="743722.Sph21_2955"/>
<sequence length="340" mass="38477">MKSEISEALIEKYLNKQCNAEEVKLVEAWYDAMGNSLSAEEFDQIRKNSLLKARMLYNIKRRSGLSLHNGSEGAPFKKVHRKIRSTGVWAAAAAIVLIAFIWLLLGGQLDKIFKTDPVVLVKNESKTILKHHLPDGSVIWLAPHSSLQYSGTFQQEVREVTMRGDVFFEVAKDPNKPFLINSGSLLTKVLGTSFRIRSAGDAEEEVSVITGMVAVSRVDENISVAEKMQGNREVLLVADQKVHFNKHKAHLVKTKETSRSSVKMWKKRSMSFEDKPLKDIAHLLDSTFNVQIDFQDKKLESYTLTADFNQLNLISIMEIISQSLNLQYEISGDRIRLIKK</sequence>
<proteinExistence type="predicted"/>
<keyword evidence="1" id="KW-1133">Transmembrane helix</keyword>
<dbReference type="PIRSF" id="PIRSF018266">
    <property type="entry name" value="FecR"/>
    <property type="match status" value="1"/>
</dbReference>
<reference evidence="4" key="1">
    <citation type="submission" date="2011-03" db="EMBL/GenBank/DDBJ databases">
        <title>Complete sequence of Sphingobacterium sp. 21.</title>
        <authorList>
            <consortium name="US DOE Joint Genome Institute"/>
            <person name="Lucas S."/>
            <person name="Copeland A."/>
            <person name="Lapidus A."/>
            <person name="Cheng J.-F."/>
            <person name="Goodwin L."/>
            <person name="Pitluck S."/>
            <person name="Davenport K."/>
            <person name="Detter J.C."/>
            <person name="Han C."/>
            <person name="Tapia R."/>
            <person name="Land M."/>
            <person name="Hauser L."/>
            <person name="Kyrpides N."/>
            <person name="Ivanova N."/>
            <person name="Ovchinnikova G."/>
            <person name="Pagani I."/>
            <person name="Siebers A.K."/>
            <person name="Allgaier M."/>
            <person name="Thelen M.P."/>
            <person name="Hugenholtz P."/>
            <person name="Woyke T."/>
        </authorList>
    </citation>
    <scope>NUCLEOTIDE SEQUENCE</scope>
    <source>
        <strain evidence="4">21</strain>
    </source>
</reference>
<dbReference type="Gene3D" id="3.55.50.30">
    <property type="match status" value="1"/>
</dbReference>
<protein>
    <submittedName>
        <fullName evidence="4">Anti-FecI sigma factor, FecR</fullName>
    </submittedName>
</protein>
<dbReference type="GO" id="GO:0016989">
    <property type="term" value="F:sigma factor antagonist activity"/>
    <property type="evidence" value="ECO:0007669"/>
    <property type="project" value="TreeGrafter"/>
</dbReference>
<dbReference type="AlphaFoldDB" id="F4C3P1"/>
<dbReference type="KEGG" id="shg:Sph21_2955"/>
<dbReference type="InterPro" id="IPR006860">
    <property type="entry name" value="FecR"/>
</dbReference>
<dbReference type="PANTHER" id="PTHR30273">
    <property type="entry name" value="PERIPLASMIC SIGNAL SENSOR AND SIGMA FACTOR ACTIVATOR FECR-RELATED"/>
    <property type="match status" value="1"/>
</dbReference>
<accession>F4C3P1</accession>
<name>F4C3P1_SPHS2</name>
<dbReference type="EMBL" id="CP002584">
    <property type="protein sequence ID" value="ADZ79501.1"/>
    <property type="molecule type" value="Genomic_DNA"/>
</dbReference>
<dbReference type="Pfam" id="PF04773">
    <property type="entry name" value="FecR"/>
    <property type="match status" value="1"/>
</dbReference>
<feature type="domain" description="FecR protein" evidence="2">
    <location>
        <begin position="126"/>
        <end position="213"/>
    </location>
</feature>
<evidence type="ECO:0000259" key="2">
    <source>
        <dbReference type="Pfam" id="PF04773"/>
    </source>
</evidence>
<dbReference type="Gene3D" id="2.60.120.1440">
    <property type="match status" value="1"/>
</dbReference>
<evidence type="ECO:0000259" key="3">
    <source>
        <dbReference type="Pfam" id="PF16344"/>
    </source>
</evidence>
<feature type="domain" description="Protein FecR C-terminal" evidence="3">
    <location>
        <begin position="270"/>
        <end position="335"/>
    </location>
</feature>
<dbReference type="OrthoDB" id="645173at2"/>